<evidence type="ECO:0000313" key="2">
    <source>
        <dbReference type="EMBL" id="AAZ26652.1"/>
    </source>
</evidence>
<name>Q47WX5_COLP3</name>
<dbReference type="EMBL" id="CP000083">
    <property type="protein sequence ID" value="AAZ26652.1"/>
    <property type="molecule type" value="Genomic_DNA"/>
</dbReference>
<dbReference type="HOGENOM" id="CLU_3268561_0_0_6"/>
<accession>Q47WX5</accession>
<sequence length="41" mass="4624">MGIPKKDTSMPKTDGTSLKRMRSATLENKMIDKLYSSSNDF</sequence>
<dbReference type="AlphaFoldDB" id="Q47WX5"/>
<protein>
    <submittedName>
        <fullName evidence="2">Uncharacterized protein</fullName>
    </submittedName>
</protein>
<dbReference type="Proteomes" id="UP000000547">
    <property type="component" value="Chromosome"/>
</dbReference>
<reference evidence="2" key="1">
    <citation type="journal article" date="2005" name="Proc. Natl. Acad. Sci. U.S.A.">
        <title>The psychrophilic lifestyle as revealed by the genome sequence of Colwellia psychrerythraea 34H through genomic and proteomic analyses.</title>
        <authorList>
            <person name="Methe B.A."/>
            <person name="Nelson K.E."/>
            <person name="Deming J.W."/>
            <person name="Momen B."/>
            <person name="Melamud E."/>
            <person name="Zhang X."/>
            <person name="Moult J."/>
            <person name="Madupu R."/>
            <person name="Nelson W.C."/>
            <person name="Dodson R.J."/>
            <person name="Brinkac L.M."/>
            <person name="Daugherty S.C."/>
            <person name="Durkin A.S."/>
            <person name="DeBoy R.T."/>
            <person name="Kolonay J.F."/>
            <person name="Sullivan S.A."/>
            <person name="Zhou L."/>
            <person name="Davidsen T.M."/>
            <person name="Wu M."/>
            <person name="Huston A.L."/>
            <person name="Lewis M."/>
            <person name="Weaver B."/>
            <person name="Weidman J.F."/>
            <person name="Khouri H."/>
            <person name="Utterback T.R."/>
            <person name="Feldblyum T.V."/>
            <person name="Fraser C.M."/>
        </authorList>
    </citation>
    <scope>NUCLEOTIDE SEQUENCE [LARGE SCALE GENOMIC DNA]</scope>
    <source>
        <strain evidence="2">34H</strain>
    </source>
</reference>
<evidence type="ECO:0000313" key="3">
    <source>
        <dbReference type="Proteomes" id="UP000000547"/>
    </source>
</evidence>
<dbReference type="KEGG" id="cps:CPS_4038"/>
<evidence type="ECO:0000256" key="1">
    <source>
        <dbReference type="SAM" id="MobiDB-lite"/>
    </source>
</evidence>
<feature type="region of interest" description="Disordered" evidence="1">
    <location>
        <begin position="1"/>
        <end position="23"/>
    </location>
</feature>
<organism evidence="2 3">
    <name type="scientific">Colwellia psychrerythraea (strain 34H / ATCC BAA-681)</name>
    <name type="common">Vibrio psychroerythus</name>
    <dbReference type="NCBI Taxonomy" id="167879"/>
    <lineage>
        <taxon>Bacteria</taxon>
        <taxon>Pseudomonadati</taxon>
        <taxon>Pseudomonadota</taxon>
        <taxon>Gammaproteobacteria</taxon>
        <taxon>Alteromonadales</taxon>
        <taxon>Colwelliaceae</taxon>
        <taxon>Colwellia</taxon>
    </lineage>
</organism>
<proteinExistence type="predicted"/>
<gene>
    <name evidence="2" type="ordered locus">CPS_4038</name>
</gene>